<dbReference type="PANTHER" id="PTHR32552:SF81">
    <property type="entry name" value="TONB-DEPENDENT OUTER MEMBRANE RECEPTOR"/>
    <property type="match status" value="1"/>
</dbReference>
<evidence type="ECO:0000256" key="9">
    <source>
        <dbReference type="ARBA" id="ARBA00023136"/>
    </source>
</evidence>
<evidence type="ECO:0000313" key="16">
    <source>
        <dbReference type="EMBL" id="NVD26282.1"/>
    </source>
</evidence>
<dbReference type="SUPFAM" id="SSF56935">
    <property type="entry name" value="Porins"/>
    <property type="match status" value="1"/>
</dbReference>
<keyword evidence="3 11" id="KW-1134">Transmembrane beta strand</keyword>
<comment type="caution">
    <text evidence="16">The sequence shown here is derived from an EMBL/GenBank/DDBJ whole genome shotgun (WGS) entry which is preliminary data.</text>
</comment>
<accession>A0ABX2MXV3</accession>
<keyword evidence="7" id="KW-0406">Ion transport</keyword>
<protein>
    <submittedName>
        <fullName evidence="16">TonB-dependent receptor</fullName>
    </submittedName>
</protein>
<evidence type="ECO:0000256" key="2">
    <source>
        <dbReference type="ARBA" id="ARBA00022448"/>
    </source>
</evidence>
<keyword evidence="9 11" id="KW-0472">Membrane</keyword>
<evidence type="ECO:0000256" key="10">
    <source>
        <dbReference type="ARBA" id="ARBA00023237"/>
    </source>
</evidence>
<feature type="domain" description="TonB-dependent receptor-like beta-barrel" evidence="14">
    <location>
        <begin position="306"/>
        <end position="765"/>
    </location>
</feature>
<feature type="domain" description="TonB-dependent receptor plug" evidence="15">
    <location>
        <begin position="55"/>
        <end position="161"/>
    </location>
</feature>
<evidence type="ECO:0000256" key="11">
    <source>
        <dbReference type="PROSITE-ProRule" id="PRU01360"/>
    </source>
</evidence>
<dbReference type="Pfam" id="PF00593">
    <property type="entry name" value="TonB_dep_Rec_b-barrel"/>
    <property type="match status" value="1"/>
</dbReference>
<dbReference type="Pfam" id="PF07715">
    <property type="entry name" value="Plug"/>
    <property type="match status" value="1"/>
</dbReference>
<dbReference type="CDD" id="cd01347">
    <property type="entry name" value="ligand_gated_channel"/>
    <property type="match status" value="1"/>
</dbReference>
<evidence type="ECO:0000256" key="12">
    <source>
        <dbReference type="RuleBase" id="RU003357"/>
    </source>
</evidence>
<evidence type="ECO:0000313" key="17">
    <source>
        <dbReference type="Proteomes" id="UP000652427"/>
    </source>
</evidence>
<feature type="signal peptide" evidence="13">
    <location>
        <begin position="1"/>
        <end position="28"/>
    </location>
</feature>
<name>A0ABX2MXV3_9SPHN</name>
<proteinExistence type="inferred from homology"/>
<organism evidence="16 17">
    <name type="scientific">Parasphingorhabdus flavimaris</name>
    <dbReference type="NCBI Taxonomy" id="266812"/>
    <lineage>
        <taxon>Bacteria</taxon>
        <taxon>Pseudomonadati</taxon>
        <taxon>Pseudomonadota</taxon>
        <taxon>Alphaproteobacteria</taxon>
        <taxon>Sphingomonadales</taxon>
        <taxon>Sphingomonadaceae</taxon>
        <taxon>Parasphingorhabdus</taxon>
    </lineage>
</organism>
<dbReference type="EMBL" id="JABWMH010000001">
    <property type="protein sequence ID" value="NVD26282.1"/>
    <property type="molecule type" value="Genomic_DNA"/>
</dbReference>
<keyword evidence="16" id="KW-0675">Receptor</keyword>
<dbReference type="InterPro" id="IPR000531">
    <property type="entry name" value="Beta-barrel_TonB"/>
</dbReference>
<keyword evidence="10 11" id="KW-0998">Cell outer membrane</keyword>
<gene>
    <name evidence="16" type="ORF">HUO14_00020</name>
</gene>
<evidence type="ECO:0000256" key="13">
    <source>
        <dbReference type="SAM" id="SignalP"/>
    </source>
</evidence>
<keyword evidence="5 11" id="KW-0812">Transmembrane</keyword>
<keyword evidence="4" id="KW-0410">Iron transport</keyword>
<keyword evidence="17" id="KW-1185">Reference proteome</keyword>
<dbReference type="InterPro" id="IPR036942">
    <property type="entry name" value="Beta-barrel_TonB_sf"/>
</dbReference>
<dbReference type="Proteomes" id="UP000652427">
    <property type="component" value="Unassembled WGS sequence"/>
</dbReference>
<reference evidence="16 17" key="1">
    <citation type="submission" date="2020-06" db="EMBL/GenBank/DDBJ databases">
        <authorList>
            <person name="Kim S.-J."/>
            <person name="Park S.-J."/>
        </authorList>
    </citation>
    <scope>NUCLEOTIDE SEQUENCE [LARGE SCALE GENOMIC DNA]</scope>
    <source>
        <strain evidence="16 17">SW-151</strain>
    </source>
</reference>
<dbReference type="RefSeq" id="WP_176277863.1">
    <property type="nucleotide sequence ID" value="NZ_JABWMH010000001.1"/>
</dbReference>
<sequence length="803" mass="89037">MNIRNAKKAVLATTSLLAIMAAPAPLHAQQGANDEVQQSNSDIIIVTANRREESIQDSPMAITAFGGDELANRSITSIEQVGAIAPGVQISTYQGDTSIFIRGIGTPTIIAGTDSSTATYIDGVYISRPAAIGPQFFDIERIEVLRGPQGTLYGRNATGGAVNIVTNRPTDILEGNLQLTVGNYDRFRVAGALSGPLNDAIRARLAFQWEDRDGYATVTRPDDTTERVEDKEDYAIRLTVEADLSPDATLILNGDYYRADDKANAYYYASAGYADEIPGWYGTREGSQTVPYFAMKNSGRVSAAASRDIFADVPYFNKVENWGLGATLDWDIADYNLKVIGSYRDTNPISQNEFDLSDAYVNYVGREEDHWQWSGEVQLSSPVDKPFSWIAGAYYFEERNIIDNDIFGNFWEPILIQGFMDLQAAGVLPPFPVVFPDSDLCCELHLSGEQETKAWATYLDTQWEVSDQITIRLGGRYSEERRDGRQNFDLIMLPDIRIAPNTIFFPNAITEDRDAAQPDPFGFVIAPVNGPTTFSAFTPKLGIDFKPSDDVMLYASVQRGFKSGGYNIGSSQLDPFEPEKIWSYEIGARTELLDRALLLNASAFWYDYTNLQAQDSVGNQPIIRNVGKARVRGFEVETVARPTDFFRLEGALTYVDAQFTDGQLTEVLRPAPLTQDPGTFVRDLDGLRLPRAPRWKFSIAGQVEQPLGDSGTITARTEYHWQSKIYFTVFNIDAASQESYGLLRASLGFTSADDRWSVRLFGDNLTGETYFTNQILTGTVYGAEFVGPLGAPRTYGVDLRFNF</sequence>
<dbReference type="PANTHER" id="PTHR32552">
    <property type="entry name" value="FERRICHROME IRON RECEPTOR-RELATED"/>
    <property type="match status" value="1"/>
</dbReference>
<evidence type="ECO:0000259" key="14">
    <source>
        <dbReference type="Pfam" id="PF00593"/>
    </source>
</evidence>
<evidence type="ECO:0000256" key="7">
    <source>
        <dbReference type="ARBA" id="ARBA00023065"/>
    </source>
</evidence>
<evidence type="ECO:0000259" key="15">
    <source>
        <dbReference type="Pfam" id="PF07715"/>
    </source>
</evidence>
<evidence type="ECO:0000256" key="3">
    <source>
        <dbReference type="ARBA" id="ARBA00022452"/>
    </source>
</evidence>
<keyword evidence="6" id="KW-0408">Iron</keyword>
<evidence type="ECO:0000256" key="1">
    <source>
        <dbReference type="ARBA" id="ARBA00004571"/>
    </source>
</evidence>
<dbReference type="Gene3D" id="2.40.170.20">
    <property type="entry name" value="TonB-dependent receptor, beta-barrel domain"/>
    <property type="match status" value="1"/>
</dbReference>
<comment type="subcellular location">
    <subcellularLocation>
        <location evidence="1 11">Cell outer membrane</location>
        <topology evidence="1 11">Multi-pass membrane protein</topology>
    </subcellularLocation>
</comment>
<dbReference type="InterPro" id="IPR012910">
    <property type="entry name" value="Plug_dom"/>
</dbReference>
<keyword evidence="13" id="KW-0732">Signal</keyword>
<keyword evidence="2 11" id="KW-0813">Transport</keyword>
<evidence type="ECO:0000256" key="5">
    <source>
        <dbReference type="ARBA" id="ARBA00022692"/>
    </source>
</evidence>
<evidence type="ECO:0000256" key="8">
    <source>
        <dbReference type="ARBA" id="ARBA00023077"/>
    </source>
</evidence>
<feature type="chain" id="PRO_5046876300" evidence="13">
    <location>
        <begin position="29"/>
        <end position="803"/>
    </location>
</feature>
<evidence type="ECO:0000256" key="4">
    <source>
        <dbReference type="ARBA" id="ARBA00022496"/>
    </source>
</evidence>
<dbReference type="InterPro" id="IPR039426">
    <property type="entry name" value="TonB-dep_rcpt-like"/>
</dbReference>
<keyword evidence="8 12" id="KW-0798">TonB box</keyword>
<evidence type="ECO:0000256" key="6">
    <source>
        <dbReference type="ARBA" id="ARBA00023004"/>
    </source>
</evidence>
<comment type="similarity">
    <text evidence="11 12">Belongs to the TonB-dependent receptor family.</text>
</comment>
<dbReference type="PROSITE" id="PS52016">
    <property type="entry name" value="TONB_DEPENDENT_REC_3"/>
    <property type="match status" value="1"/>
</dbReference>